<dbReference type="STRING" id="479435.Kfla_2074"/>
<evidence type="ECO:0000256" key="6">
    <source>
        <dbReference type="SAM" id="Phobius"/>
    </source>
</evidence>
<dbReference type="GO" id="GO:0015171">
    <property type="term" value="F:amino acid transmembrane transporter activity"/>
    <property type="evidence" value="ECO:0007669"/>
    <property type="project" value="TreeGrafter"/>
</dbReference>
<dbReference type="AlphaFoldDB" id="D2PS32"/>
<evidence type="ECO:0000256" key="5">
    <source>
        <dbReference type="ARBA" id="ARBA00023136"/>
    </source>
</evidence>
<proteinExistence type="predicted"/>
<dbReference type="KEGG" id="kfl:Kfla_2074"/>
<dbReference type="PANTHER" id="PTHR30086">
    <property type="entry name" value="ARGININE EXPORTER PROTEIN ARGO"/>
    <property type="match status" value="1"/>
</dbReference>
<evidence type="ECO:0000313" key="7">
    <source>
        <dbReference type="EMBL" id="ADB31156.1"/>
    </source>
</evidence>
<comment type="subcellular location">
    <subcellularLocation>
        <location evidence="1">Cell membrane</location>
        <topology evidence="1">Multi-pass membrane protein</topology>
    </subcellularLocation>
</comment>
<keyword evidence="4 6" id="KW-1133">Transmembrane helix</keyword>
<keyword evidence="8" id="KW-1185">Reference proteome</keyword>
<evidence type="ECO:0000256" key="3">
    <source>
        <dbReference type="ARBA" id="ARBA00022692"/>
    </source>
</evidence>
<keyword evidence="5 6" id="KW-0472">Membrane</keyword>
<dbReference type="RefSeq" id="WP_012919712.1">
    <property type="nucleotide sequence ID" value="NC_013729.1"/>
</dbReference>
<accession>D2PS32</accession>
<protein>
    <submittedName>
        <fullName evidence="7">Lysine exporter protein (LYSE/YGGA)</fullName>
    </submittedName>
</protein>
<evidence type="ECO:0000256" key="1">
    <source>
        <dbReference type="ARBA" id="ARBA00004651"/>
    </source>
</evidence>
<dbReference type="InterPro" id="IPR001123">
    <property type="entry name" value="LeuE-type"/>
</dbReference>
<keyword evidence="2" id="KW-1003">Cell membrane</keyword>
<dbReference type="eggNOG" id="COG1280">
    <property type="taxonomic scope" value="Bacteria"/>
</dbReference>
<dbReference type="Pfam" id="PF01810">
    <property type="entry name" value="LysE"/>
    <property type="match status" value="1"/>
</dbReference>
<evidence type="ECO:0000313" key="8">
    <source>
        <dbReference type="Proteomes" id="UP000007967"/>
    </source>
</evidence>
<reference evidence="7 8" key="2">
    <citation type="journal article" date="2010" name="Stand. Genomic Sci.">
        <title>Complete genome sequence of Kribbella flavida type strain (IFO 14399).</title>
        <authorList>
            <person name="Pukall R."/>
            <person name="Lapidus A."/>
            <person name="Glavina Del Rio T."/>
            <person name="Copeland A."/>
            <person name="Tice H."/>
            <person name="Cheng J.-F."/>
            <person name="Lucas S."/>
            <person name="Chen F."/>
            <person name="Nolan M."/>
            <person name="LaButti K."/>
            <person name="Pati A."/>
            <person name="Ivanova N."/>
            <person name="Mavrommatis K."/>
            <person name="Mikhailova N."/>
            <person name="Pitluck S."/>
            <person name="Bruce D."/>
            <person name="Goodwin L."/>
            <person name="Land M."/>
            <person name="Hauser L."/>
            <person name="Chang Y.-J."/>
            <person name="Jeffries C.D."/>
            <person name="Chen A."/>
            <person name="Palaniappan K."/>
            <person name="Chain P."/>
            <person name="Rohde M."/>
            <person name="Goeker M."/>
            <person name="Bristow J."/>
            <person name="Eisen J.A."/>
            <person name="Markowitz V."/>
            <person name="Hugenholtz P."/>
            <person name="Kyrpides N.C."/>
            <person name="Klenk H.-P."/>
            <person name="Brettin T."/>
        </authorList>
    </citation>
    <scope>NUCLEOTIDE SEQUENCE [LARGE SCALE GENOMIC DNA]</scope>
    <source>
        <strain evidence="8">DSM 17836 / JCM 10339 / NBRC 14399</strain>
    </source>
</reference>
<sequence>MFNVAALAFGLGILFNAAPGVVFTESLRRGMRGGFKSAFAVQVGSLVGDATWAILGLIGVGALFLLDGVRIPLMLVGALLTVGLGVMSLRGAIRPPATAEGSGAVSEDLTKGGLAVGATISLTNPMNVVYWGGAAAAVAGAVGQEPSWQVMAVFFLGFFIASLLWCWICAGAIAMFRRALPARGVQAIEAACGISLVGLGIWMALSA</sequence>
<evidence type="ECO:0000256" key="2">
    <source>
        <dbReference type="ARBA" id="ARBA00022475"/>
    </source>
</evidence>
<feature type="transmembrane region" description="Helical" evidence="6">
    <location>
        <begin position="152"/>
        <end position="175"/>
    </location>
</feature>
<name>D2PS32_KRIFD</name>
<dbReference type="EMBL" id="CP001736">
    <property type="protein sequence ID" value="ADB31156.1"/>
    <property type="molecule type" value="Genomic_DNA"/>
</dbReference>
<reference evidence="8" key="1">
    <citation type="submission" date="2009-09" db="EMBL/GenBank/DDBJ databases">
        <title>The complete genome of Kribbella flavida DSM 17836.</title>
        <authorList>
            <consortium name="US DOE Joint Genome Institute (JGI-PGF)"/>
            <person name="Lucas S."/>
            <person name="Copeland A."/>
            <person name="Lapidus A."/>
            <person name="Glavina del Rio T."/>
            <person name="Dalin E."/>
            <person name="Tice H."/>
            <person name="Bruce D."/>
            <person name="Goodwin L."/>
            <person name="Pitluck S."/>
            <person name="Kyrpides N."/>
            <person name="Mavromatis K."/>
            <person name="Ivanova N."/>
            <person name="Saunders E."/>
            <person name="Brettin T."/>
            <person name="Detter J.C."/>
            <person name="Han C."/>
            <person name="Larimer F."/>
            <person name="Land M."/>
            <person name="Hauser L."/>
            <person name="Markowitz V."/>
            <person name="Cheng J.-F."/>
            <person name="Hugenholtz P."/>
            <person name="Woyke T."/>
            <person name="Wu D."/>
            <person name="Pukall R."/>
            <person name="Klenk H.-P."/>
            <person name="Eisen J.A."/>
        </authorList>
    </citation>
    <scope>NUCLEOTIDE SEQUENCE [LARGE SCALE GENOMIC DNA]</scope>
    <source>
        <strain evidence="8">DSM 17836 / JCM 10339 / NBRC 14399</strain>
    </source>
</reference>
<dbReference type="HOGENOM" id="CLU_087840_1_0_11"/>
<feature type="transmembrane region" description="Helical" evidence="6">
    <location>
        <begin position="187"/>
        <end position="205"/>
    </location>
</feature>
<dbReference type="Proteomes" id="UP000007967">
    <property type="component" value="Chromosome"/>
</dbReference>
<organism evidence="7 8">
    <name type="scientific">Kribbella flavida (strain DSM 17836 / JCM 10339 / NBRC 14399)</name>
    <dbReference type="NCBI Taxonomy" id="479435"/>
    <lineage>
        <taxon>Bacteria</taxon>
        <taxon>Bacillati</taxon>
        <taxon>Actinomycetota</taxon>
        <taxon>Actinomycetes</taxon>
        <taxon>Propionibacteriales</taxon>
        <taxon>Kribbellaceae</taxon>
        <taxon>Kribbella</taxon>
    </lineage>
</organism>
<evidence type="ECO:0000256" key="4">
    <source>
        <dbReference type="ARBA" id="ARBA00022989"/>
    </source>
</evidence>
<dbReference type="GO" id="GO:0005886">
    <property type="term" value="C:plasma membrane"/>
    <property type="evidence" value="ECO:0007669"/>
    <property type="project" value="UniProtKB-SubCell"/>
</dbReference>
<feature type="transmembrane region" description="Helical" evidence="6">
    <location>
        <begin position="73"/>
        <end position="93"/>
    </location>
</feature>
<dbReference type="OrthoDB" id="581870at2"/>
<feature type="transmembrane region" description="Helical" evidence="6">
    <location>
        <begin position="40"/>
        <end position="66"/>
    </location>
</feature>
<keyword evidence="3 6" id="KW-0812">Transmembrane</keyword>
<dbReference type="PANTHER" id="PTHR30086:SF20">
    <property type="entry name" value="ARGININE EXPORTER PROTEIN ARGO-RELATED"/>
    <property type="match status" value="1"/>
</dbReference>
<gene>
    <name evidence="7" type="ordered locus">Kfla_2074</name>
</gene>